<dbReference type="EMBL" id="MGHL01000006">
    <property type="protein sequence ID" value="OGM70124.1"/>
    <property type="molecule type" value="Genomic_DNA"/>
</dbReference>
<keyword evidence="4 8" id="KW-0133">Cell shape</keyword>
<dbReference type="GO" id="GO:0009252">
    <property type="term" value="P:peptidoglycan biosynthetic process"/>
    <property type="evidence" value="ECO:0007669"/>
    <property type="project" value="UniProtKB-UniRule"/>
</dbReference>
<feature type="transmembrane region" description="Helical" evidence="8">
    <location>
        <begin position="444"/>
        <end position="466"/>
    </location>
</feature>
<dbReference type="InterPro" id="IPR004268">
    <property type="entry name" value="MurJ"/>
</dbReference>
<feature type="transmembrane region" description="Helical" evidence="8">
    <location>
        <begin position="133"/>
        <end position="156"/>
    </location>
</feature>
<feature type="transmembrane region" description="Helical" evidence="8">
    <location>
        <begin position="408"/>
        <end position="432"/>
    </location>
</feature>
<keyword evidence="6 8" id="KW-1133">Transmembrane helix</keyword>
<comment type="similarity">
    <text evidence="8 9">Belongs to the MurJ/MviN family.</text>
</comment>
<protein>
    <recommendedName>
        <fullName evidence="8">Probable lipid II flippase MurJ</fullName>
    </recommendedName>
</protein>
<dbReference type="GO" id="GO:0008360">
    <property type="term" value="P:regulation of cell shape"/>
    <property type="evidence" value="ECO:0007669"/>
    <property type="project" value="UniProtKB-UniRule"/>
</dbReference>
<comment type="caution">
    <text evidence="10">The sequence shown here is derived from an EMBL/GenBank/DDBJ whole genome shotgun (WGS) entry which is preliminary data.</text>
</comment>
<dbReference type="GO" id="GO:0034204">
    <property type="term" value="P:lipid translocation"/>
    <property type="evidence" value="ECO:0007669"/>
    <property type="project" value="TreeGrafter"/>
</dbReference>
<feature type="transmembrane region" description="Helical" evidence="8">
    <location>
        <begin position="312"/>
        <end position="333"/>
    </location>
</feature>
<keyword evidence="5 8" id="KW-0573">Peptidoglycan synthesis</keyword>
<reference evidence="10 11" key="1">
    <citation type="journal article" date="2016" name="Nat. Commun.">
        <title>Thousands of microbial genomes shed light on interconnected biogeochemical processes in an aquifer system.</title>
        <authorList>
            <person name="Anantharaman K."/>
            <person name="Brown C.T."/>
            <person name="Hug L.A."/>
            <person name="Sharon I."/>
            <person name="Castelle C.J."/>
            <person name="Probst A.J."/>
            <person name="Thomas B.C."/>
            <person name="Singh A."/>
            <person name="Wilkins M.J."/>
            <person name="Karaoz U."/>
            <person name="Brodie E.L."/>
            <person name="Williams K.H."/>
            <person name="Hubbard S.S."/>
            <person name="Banfield J.F."/>
        </authorList>
    </citation>
    <scope>NUCLEOTIDE SEQUENCE [LARGE SCALE GENOMIC DNA]</scope>
</reference>
<keyword evidence="2 8" id="KW-1003">Cell membrane</keyword>
<evidence type="ECO:0000256" key="6">
    <source>
        <dbReference type="ARBA" id="ARBA00022989"/>
    </source>
</evidence>
<feature type="transmembrane region" description="Helical" evidence="8">
    <location>
        <begin position="499"/>
        <end position="525"/>
    </location>
</feature>
<comment type="subcellular location">
    <subcellularLocation>
        <location evidence="1 8">Cell membrane</location>
        <topology evidence="1 8">Multi-pass membrane protein</topology>
    </subcellularLocation>
</comment>
<evidence type="ECO:0000256" key="2">
    <source>
        <dbReference type="ARBA" id="ARBA00022475"/>
    </source>
</evidence>
<evidence type="ECO:0000256" key="1">
    <source>
        <dbReference type="ARBA" id="ARBA00004651"/>
    </source>
</evidence>
<feature type="transmembrane region" description="Helical" evidence="8">
    <location>
        <begin position="353"/>
        <end position="372"/>
    </location>
</feature>
<comment type="function">
    <text evidence="8 9">Involved in peptidoglycan biosynthesis. Transports lipid-linked peptidoglycan precursors from the inner to the outer leaflet of the cytoplasmic membrane.</text>
</comment>
<feature type="transmembrane region" description="Helical" evidence="8">
    <location>
        <begin position="12"/>
        <end position="30"/>
    </location>
</feature>
<gene>
    <name evidence="8" type="primary">murJ</name>
    <name evidence="10" type="ORF">A2975_03545</name>
</gene>
<dbReference type="GO" id="GO:0005886">
    <property type="term" value="C:plasma membrane"/>
    <property type="evidence" value="ECO:0007669"/>
    <property type="project" value="UniProtKB-SubCell"/>
</dbReference>
<feature type="transmembrane region" description="Helical" evidence="8">
    <location>
        <begin position="384"/>
        <end position="402"/>
    </location>
</feature>
<feature type="transmembrane region" description="Helical" evidence="8">
    <location>
        <begin position="163"/>
        <end position="184"/>
    </location>
</feature>
<dbReference type="AlphaFoldDB" id="A0A1F8C187"/>
<sequence length="554" mass="60539">MLKKLVNGPSNSILSAATIIMVMIVASRVLGLIRQRVLAHFFVPSQLSLFFAAFRLPDLVFEVLVYGTLTSAFIPVFTQYLGSDEKAAWKTAGKTVSISLVFFTFFAVVFGLLAHLIYSLVAPGFSPVEIDQIASFARILFAAQGFFVISYVLTGVLESQRRFLIPALAPVFYNVGIILGTILFAGKLGLFAPTLGVVIGAMGHFLIQLPLARKLGFRFVFSLKPDSGVKRIGKLAAPRIIDLSFQQVAKTVELSLSSIISTASYTYVTFANSLQLLPVSLFGISLAKAALPTLARQEDDPEGFKNTIFKTFYQIIFLVLPLAVILIVLRIPIVRLVFGTGIFDWEATVQTGMILTAFAISIPFQAVVALLARGFYALHDTKTPMVISIVGVIINIAANFALVKAFSLPAWAIGAAFSLGVGIQSAVLLVAITKRLKVQSFLATLLPVYKSIVSALVSGVVMFFLIKIFDRATWVKRISFLGRLDLDIPFEKFVVDTRYSFNLLVLTVFVAAVGVLVYLSLAFIFKSQELAAIVRLIQRRRLASLPKEPEPIST</sequence>
<dbReference type="GO" id="GO:0015648">
    <property type="term" value="F:lipid-linked peptidoglycan transporter activity"/>
    <property type="evidence" value="ECO:0007669"/>
    <property type="project" value="UniProtKB-UniRule"/>
</dbReference>
<dbReference type="STRING" id="1802525.A2975_03545"/>
<dbReference type="PANTHER" id="PTHR47019">
    <property type="entry name" value="LIPID II FLIPPASE MURJ"/>
    <property type="match status" value="1"/>
</dbReference>
<evidence type="ECO:0000256" key="7">
    <source>
        <dbReference type="ARBA" id="ARBA00023136"/>
    </source>
</evidence>
<organism evidence="10 11">
    <name type="scientific">Candidatus Woesebacteria bacterium RIFCSPLOWO2_01_FULL_44_14</name>
    <dbReference type="NCBI Taxonomy" id="1802525"/>
    <lineage>
        <taxon>Bacteria</taxon>
        <taxon>Candidatus Woeseibacteriota</taxon>
    </lineage>
</organism>
<feature type="transmembrane region" description="Helical" evidence="8">
    <location>
        <begin position="190"/>
        <end position="212"/>
    </location>
</feature>
<comment type="pathway">
    <text evidence="8">Cell wall biogenesis; peptidoglycan biosynthesis.</text>
</comment>
<evidence type="ECO:0000256" key="5">
    <source>
        <dbReference type="ARBA" id="ARBA00022984"/>
    </source>
</evidence>
<dbReference type="UniPathway" id="UPA00219"/>
<keyword evidence="3 8" id="KW-0812">Transmembrane</keyword>
<dbReference type="PRINTS" id="PR01806">
    <property type="entry name" value="VIRFACTRMVIN"/>
</dbReference>
<accession>A0A1F8C187</accession>
<name>A0A1F8C187_9BACT</name>
<evidence type="ECO:0000256" key="8">
    <source>
        <dbReference type="HAMAP-Rule" id="MF_02078"/>
    </source>
</evidence>
<dbReference type="HAMAP" id="MF_02078">
    <property type="entry name" value="MurJ_MviN"/>
    <property type="match status" value="1"/>
</dbReference>
<feature type="transmembrane region" description="Helical" evidence="8">
    <location>
        <begin position="63"/>
        <end position="83"/>
    </location>
</feature>
<evidence type="ECO:0000256" key="9">
    <source>
        <dbReference type="PIRNR" id="PIRNR002869"/>
    </source>
</evidence>
<keyword evidence="7 8" id="KW-0472">Membrane</keyword>
<dbReference type="Proteomes" id="UP000178429">
    <property type="component" value="Unassembled WGS sequence"/>
</dbReference>
<evidence type="ECO:0000313" key="11">
    <source>
        <dbReference type="Proteomes" id="UP000178429"/>
    </source>
</evidence>
<dbReference type="PANTHER" id="PTHR47019:SF1">
    <property type="entry name" value="LIPID II FLIPPASE MURJ"/>
    <property type="match status" value="1"/>
</dbReference>
<keyword evidence="8 9" id="KW-0813">Transport</keyword>
<dbReference type="CDD" id="cd13123">
    <property type="entry name" value="MATE_MurJ_like"/>
    <property type="match status" value="1"/>
</dbReference>
<dbReference type="NCBIfam" id="TIGR01695">
    <property type="entry name" value="murJ_mviN"/>
    <property type="match status" value="1"/>
</dbReference>
<dbReference type="InterPro" id="IPR051050">
    <property type="entry name" value="Lipid_II_flippase_MurJ/MviN"/>
</dbReference>
<feature type="transmembrane region" description="Helical" evidence="8">
    <location>
        <begin position="37"/>
        <end position="57"/>
    </location>
</feature>
<dbReference type="GO" id="GO:0071555">
    <property type="term" value="P:cell wall organization"/>
    <property type="evidence" value="ECO:0007669"/>
    <property type="project" value="UniProtKB-UniRule"/>
</dbReference>
<evidence type="ECO:0000313" key="10">
    <source>
        <dbReference type="EMBL" id="OGM70124.1"/>
    </source>
</evidence>
<evidence type="ECO:0000256" key="3">
    <source>
        <dbReference type="ARBA" id="ARBA00022692"/>
    </source>
</evidence>
<proteinExistence type="inferred from homology"/>
<evidence type="ECO:0000256" key="4">
    <source>
        <dbReference type="ARBA" id="ARBA00022960"/>
    </source>
</evidence>
<dbReference type="PIRSF" id="PIRSF002869">
    <property type="entry name" value="MviN"/>
    <property type="match status" value="1"/>
</dbReference>
<dbReference type="Pfam" id="PF03023">
    <property type="entry name" value="MurJ"/>
    <property type="match status" value="1"/>
</dbReference>
<keyword evidence="8 9" id="KW-0961">Cell wall biogenesis/degradation</keyword>
<feature type="transmembrane region" description="Helical" evidence="8">
    <location>
        <begin position="95"/>
        <end position="121"/>
    </location>
</feature>